<organism evidence="13 14">
    <name type="scientific">Botryobasidium botryosum (strain FD-172 SS1)</name>
    <dbReference type="NCBI Taxonomy" id="930990"/>
    <lineage>
        <taxon>Eukaryota</taxon>
        <taxon>Fungi</taxon>
        <taxon>Dikarya</taxon>
        <taxon>Basidiomycota</taxon>
        <taxon>Agaricomycotina</taxon>
        <taxon>Agaricomycetes</taxon>
        <taxon>Cantharellales</taxon>
        <taxon>Botryobasidiaceae</taxon>
        <taxon>Botryobasidium</taxon>
    </lineage>
</organism>
<dbReference type="GO" id="GO:0005743">
    <property type="term" value="C:mitochondrial inner membrane"/>
    <property type="evidence" value="ECO:0007669"/>
    <property type="project" value="UniProtKB-SubCell"/>
</dbReference>
<keyword evidence="6" id="KW-0999">Mitochondrion inner membrane</keyword>
<gene>
    <name evidence="13" type="ORF">BOTBODRAFT_187522</name>
</gene>
<protein>
    <recommendedName>
        <fullName evidence="15">S-adenosylmethionine transporter</fullName>
    </recommendedName>
</protein>
<evidence type="ECO:0000256" key="11">
    <source>
        <dbReference type="RuleBase" id="RU000488"/>
    </source>
</evidence>
<dbReference type="InterPro" id="IPR023395">
    <property type="entry name" value="MCP_dom_sf"/>
</dbReference>
<dbReference type="SUPFAM" id="SSF103506">
    <property type="entry name" value="Mitochondrial carrier"/>
    <property type="match status" value="1"/>
</dbReference>
<evidence type="ECO:0000313" key="13">
    <source>
        <dbReference type="EMBL" id="KDQ15128.1"/>
    </source>
</evidence>
<evidence type="ECO:0000256" key="3">
    <source>
        <dbReference type="ARBA" id="ARBA00022448"/>
    </source>
</evidence>
<dbReference type="Proteomes" id="UP000027195">
    <property type="component" value="Unassembled WGS sequence"/>
</dbReference>
<feature type="repeat" description="Solcar" evidence="10">
    <location>
        <begin position="193"/>
        <end position="283"/>
    </location>
</feature>
<dbReference type="Pfam" id="PF00153">
    <property type="entry name" value="Mito_carr"/>
    <property type="match status" value="3"/>
</dbReference>
<keyword evidence="8" id="KW-0496">Mitochondrion</keyword>
<keyword evidence="9 10" id="KW-0472">Membrane</keyword>
<dbReference type="AlphaFoldDB" id="A0A067MH64"/>
<evidence type="ECO:0000256" key="7">
    <source>
        <dbReference type="ARBA" id="ARBA00022989"/>
    </source>
</evidence>
<keyword evidence="7 12" id="KW-1133">Transmembrane helix</keyword>
<keyword evidence="14" id="KW-1185">Reference proteome</keyword>
<dbReference type="InterPro" id="IPR002067">
    <property type="entry name" value="MCP"/>
</dbReference>
<dbReference type="PROSITE" id="PS50920">
    <property type="entry name" value="SOLCAR"/>
    <property type="match status" value="3"/>
</dbReference>
<evidence type="ECO:0000256" key="12">
    <source>
        <dbReference type="SAM" id="Phobius"/>
    </source>
</evidence>
<keyword evidence="5" id="KW-0677">Repeat</keyword>
<dbReference type="EMBL" id="KL198034">
    <property type="protein sequence ID" value="KDQ15128.1"/>
    <property type="molecule type" value="Genomic_DNA"/>
</dbReference>
<feature type="repeat" description="Solcar" evidence="10">
    <location>
        <begin position="98"/>
        <end position="183"/>
    </location>
</feature>
<evidence type="ECO:0000256" key="10">
    <source>
        <dbReference type="PROSITE-ProRule" id="PRU00282"/>
    </source>
</evidence>
<evidence type="ECO:0000256" key="1">
    <source>
        <dbReference type="ARBA" id="ARBA00004448"/>
    </source>
</evidence>
<reference evidence="14" key="1">
    <citation type="journal article" date="2014" name="Proc. Natl. Acad. Sci. U.S.A.">
        <title>Extensive sampling of basidiomycete genomes demonstrates inadequacy of the white-rot/brown-rot paradigm for wood decay fungi.</title>
        <authorList>
            <person name="Riley R."/>
            <person name="Salamov A.A."/>
            <person name="Brown D.W."/>
            <person name="Nagy L.G."/>
            <person name="Floudas D."/>
            <person name="Held B.W."/>
            <person name="Levasseur A."/>
            <person name="Lombard V."/>
            <person name="Morin E."/>
            <person name="Otillar R."/>
            <person name="Lindquist E.A."/>
            <person name="Sun H."/>
            <person name="LaButti K.M."/>
            <person name="Schmutz J."/>
            <person name="Jabbour D."/>
            <person name="Luo H."/>
            <person name="Baker S.E."/>
            <person name="Pisabarro A.G."/>
            <person name="Walton J.D."/>
            <person name="Blanchette R.A."/>
            <person name="Henrissat B."/>
            <person name="Martin F."/>
            <person name="Cullen D."/>
            <person name="Hibbett D.S."/>
            <person name="Grigoriev I.V."/>
        </authorList>
    </citation>
    <scope>NUCLEOTIDE SEQUENCE [LARGE SCALE GENOMIC DNA]</scope>
    <source>
        <strain evidence="14">FD-172 SS1</strain>
    </source>
</reference>
<evidence type="ECO:0000256" key="8">
    <source>
        <dbReference type="ARBA" id="ARBA00023128"/>
    </source>
</evidence>
<dbReference type="InterPro" id="IPR018108">
    <property type="entry name" value="MCP_transmembrane"/>
</dbReference>
<dbReference type="PANTHER" id="PTHR45667">
    <property type="entry name" value="S-ADENOSYLMETHIONINE MITOCHONDRIAL CARRIER PROTEIN"/>
    <property type="match status" value="1"/>
</dbReference>
<dbReference type="STRING" id="930990.A0A067MH64"/>
<feature type="repeat" description="Solcar" evidence="10">
    <location>
        <begin position="17"/>
        <end position="90"/>
    </location>
</feature>
<name>A0A067MH64_BOTB1</name>
<comment type="similarity">
    <text evidence="2 11">Belongs to the mitochondrial carrier (TC 2.A.29) family.</text>
</comment>
<dbReference type="FunFam" id="1.50.40.10:FF:000018">
    <property type="entry name" value="S-adenosylmethionine mitochondrial carrier protein-like"/>
    <property type="match status" value="1"/>
</dbReference>
<dbReference type="OrthoDB" id="415315at2759"/>
<keyword evidence="3 11" id="KW-0813">Transport</keyword>
<dbReference type="GO" id="GO:0055085">
    <property type="term" value="P:transmembrane transport"/>
    <property type="evidence" value="ECO:0007669"/>
    <property type="project" value="InterPro"/>
</dbReference>
<evidence type="ECO:0008006" key="15">
    <source>
        <dbReference type="Google" id="ProtNLM"/>
    </source>
</evidence>
<feature type="transmembrane region" description="Helical" evidence="12">
    <location>
        <begin position="61"/>
        <end position="81"/>
    </location>
</feature>
<evidence type="ECO:0000256" key="9">
    <source>
        <dbReference type="ARBA" id="ARBA00023136"/>
    </source>
</evidence>
<dbReference type="FunCoup" id="A0A067MH64">
    <property type="interactions" value="287"/>
</dbReference>
<keyword evidence="4 10" id="KW-0812">Transmembrane</keyword>
<accession>A0A067MH64</accession>
<dbReference type="PRINTS" id="PR00926">
    <property type="entry name" value="MITOCARRIER"/>
</dbReference>
<dbReference type="InParanoid" id="A0A067MH64"/>
<evidence type="ECO:0000256" key="5">
    <source>
        <dbReference type="ARBA" id="ARBA00022737"/>
    </source>
</evidence>
<dbReference type="Gene3D" id="1.50.40.10">
    <property type="entry name" value="Mitochondrial carrier domain"/>
    <property type="match status" value="2"/>
</dbReference>
<dbReference type="HOGENOM" id="CLU_015166_3_0_1"/>
<evidence type="ECO:0000256" key="2">
    <source>
        <dbReference type="ARBA" id="ARBA00006375"/>
    </source>
</evidence>
<evidence type="ECO:0000256" key="6">
    <source>
        <dbReference type="ARBA" id="ARBA00022792"/>
    </source>
</evidence>
<evidence type="ECO:0000256" key="4">
    <source>
        <dbReference type="ARBA" id="ARBA00022692"/>
    </source>
</evidence>
<feature type="transmembrane region" description="Helical" evidence="12">
    <location>
        <begin position="20"/>
        <end position="40"/>
    </location>
</feature>
<evidence type="ECO:0000313" key="14">
    <source>
        <dbReference type="Proteomes" id="UP000027195"/>
    </source>
</evidence>
<sequence length="286" mass="30622">MTMTDHPIPPAPAPPPSTFVQNLIAGGIAGTTVDVLFFPIDTVKTRLQSAQGFIRAGGFKGVYRGLGSVVVGSAPGAAIFFTTYNFLKQSLPHPVAHPSPLNHVLAASVGEVAACLVRVPTEVIKSRTQTSSYGLQSSSFDAFRRVVTTEGWLGLYRGYGITVMREIPFTSLQFPLYEYLKYTLSGHLSGRPLRPHEAGACGSIAGGVAAALTTPLDVLKTRAMLDTKVQQSGRSMPTLLDRFCAIYRIEGPKALFAGVLPRTLWISAGGAVFLGAYEWAIDVQQH</sequence>
<comment type="subcellular location">
    <subcellularLocation>
        <location evidence="1">Mitochondrion inner membrane</location>
        <topology evidence="1">Multi-pass membrane protein</topology>
    </subcellularLocation>
</comment>
<proteinExistence type="inferred from homology"/>